<dbReference type="PANTHER" id="PTHR11412">
    <property type="entry name" value="MACROGLOBULIN / COMPLEMENT"/>
    <property type="match status" value="1"/>
</dbReference>
<dbReference type="Gene3D" id="2.60.40.10">
    <property type="entry name" value="Immunoglobulins"/>
    <property type="match status" value="1"/>
</dbReference>
<sequence>LDNNGCITREENIIVFLLKKRRYKNQRLLVNATITEEGTGFEVVGSGTTKIERTTTKLIFVKADSHFKRGIPFVVKVCLEDIKGTPMPNEQVFIKARELGYTNVTTTDQHGLAEFSINTSSIKGSSLNIKIYHKEESSCFRYSCIAEEHAQIHHVAHSVYSNSWSYVYIETEAGVLPYTPVKGDFVLEIPVDLSMAPEAKILIYAILPDGEMIADSAKLEIEKCLLNKVDLTFTPAQSLPTSQAHLRVTASPQSLCGLRAVDQSVLLLKPEAELSPSWIYNLPDMQPRNFIPSPHQLLEEQDPCEWDRDSDGLEYLQPNERDAYSYVEDMGLTAFTNLKIKYPKECFEYDIFTPMP</sequence>
<dbReference type="STRING" id="56216.A0A1A6H1C0"/>
<dbReference type="AlphaFoldDB" id="A0A1A6H1C0"/>
<dbReference type="Pfam" id="PF07703">
    <property type="entry name" value="A2M_BRD"/>
    <property type="match status" value="1"/>
</dbReference>
<protein>
    <recommendedName>
        <fullName evidence="1">Alpha-2-macroglobulin bait region domain-containing protein</fullName>
    </recommendedName>
</protein>
<dbReference type="EMBL" id="LZPO01055945">
    <property type="protein sequence ID" value="OBS71625.1"/>
    <property type="molecule type" value="Genomic_DNA"/>
</dbReference>
<proteinExistence type="predicted"/>
<dbReference type="InterPro" id="IPR050473">
    <property type="entry name" value="A2M/Complement_sys"/>
</dbReference>
<comment type="caution">
    <text evidence="2">The sequence shown here is derived from an EMBL/GenBank/DDBJ whole genome shotgun (WGS) entry which is preliminary data.</text>
</comment>
<organism evidence="2 3">
    <name type="scientific">Neotoma lepida</name>
    <name type="common">Desert woodrat</name>
    <dbReference type="NCBI Taxonomy" id="56216"/>
    <lineage>
        <taxon>Eukaryota</taxon>
        <taxon>Metazoa</taxon>
        <taxon>Chordata</taxon>
        <taxon>Craniata</taxon>
        <taxon>Vertebrata</taxon>
        <taxon>Euteleostomi</taxon>
        <taxon>Mammalia</taxon>
        <taxon>Eutheria</taxon>
        <taxon>Euarchontoglires</taxon>
        <taxon>Glires</taxon>
        <taxon>Rodentia</taxon>
        <taxon>Myomorpha</taxon>
        <taxon>Muroidea</taxon>
        <taxon>Cricetidae</taxon>
        <taxon>Neotominae</taxon>
        <taxon>Neotoma</taxon>
    </lineage>
</organism>
<dbReference type="Gene3D" id="2.60.40.1930">
    <property type="match status" value="1"/>
</dbReference>
<gene>
    <name evidence="2" type="ORF">A6R68_13798</name>
</gene>
<dbReference type="OrthoDB" id="9633298at2759"/>
<dbReference type="SMART" id="SM01359">
    <property type="entry name" value="A2M_N_2"/>
    <property type="match status" value="1"/>
</dbReference>
<dbReference type="InterPro" id="IPR013783">
    <property type="entry name" value="Ig-like_fold"/>
</dbReference>
<dbReference type="GO" id="GO:0004866">
    <property type="term" value="F:endopeptidase inhibitor activity"/>
    <property type="evidence" value="ECO:0007669"/>
    <property type="project" value="TreeGrafter"/>
</dbReference>
<name>A0A1A6H1C0_NEOLE</name>
<evidence type="ECO:0000259" key="1">
    <source>
        <dbReference type="SMART" id="SM01359"/>
    </source>
</evidence>
<accession>A0A1A6H1C0</accession>
<dbReference type="InterPro" id="IPR011625">
    <property type="entry name" value="A2M_N_BRD"/>
</dbReference>
<evidence type="ECO:0000313" key="2">
    <source>
        <dbReference type="EMBL" id="OBS71625.1"/>
    </source>
</evidence>
<dbReference type="GO" id="GO:0002020">
    <property type="term" value="F:protease binding"/>
    <property type="evidence" value="ECO:0007669"/>
    <property type="project" value="TreeGrafter"/>
</dbReference>
<evidence type="ECO:0000313" key="3">
    <source>
        <dbReference type="Proteomes" id="UP000092124"/>
    </source>
</evidence>
<feature type="non-terminal residue" evidence="2">
    <location>
        <position position="356"/>
    </location>
</feature>
<dbReference type="Proteomes" id="UP000092124">
    <property type="component" value="Unassembled WGS sequence"/>
</dbReference>
<feature type="non-terminal residue" evidence="2">
    <location>
        <position position="1"/>
    </location>
</feature>
<dbReference type="FunFam" id="2.60.40.10:FF:001760">
    <property type="entry name" value="Murinoglobulin-1"/>
    <property type="match status" value="1"/>
</dbReference>
<dbReference type="Gene3D" id="6.20.50.160">
    <property type="match status" value="1"/>
</dbReference>
<reference evidence="2 3" key="1">
    <citation type="submission" date="2016-06" db="EMBL/GenBank/DDBJ databases">
        <title>The Draft Genome Sequence and Annotation of the Desert Woodrat Neotoma lepida.</title>
        <authorList>
            <person name="Campbell M."/>
            <person name="Oakeson K.F."/>
            <person name="Yandell M."/>
            <person name="Halpert J.R."/>
            <person name="Dearing D."/>
        </authorList>
    </citation>
    <scope>NUCLEOTIDE SEQUENCE [LARGE SCALE GENOMIC DNA]</scope>
    <source>
        <strain evidence="2">417</strain>
        <tissue evidence="2">Liver</tissue>
    </source>
</reference>
<keyword evidence="3" id="KW-1185">Reference proteome</keyword>
<dbReference type="InterPro" id="IPR040839">
    <property type="entry name" value="MG4"/>
</dbReference>
<dbReference type="Pfam" id="PF17789">
    <property type="entry name" value="MG4"/>
    <property type="match status" value="1"/>
</dbReference>
<dbReference type="PANTHER" id="PTHR11412:SF133">
    <property type="entry name" value="MURINOGLOBULIN-1-RELATED"/>
    <property type="match status" value="1"/>
</dbReference>
<feature type="domain" description="Alpha-2-macroglobulin bait region" evidence="1">
    <location>
        <begin position="127"/>
        <end position="268"/>
    </location>
</feature>